<gene>
    <name evidence="2" type="ORF">LTR77_001775</name>
</gene>
<proteinExistence type="predicted"/>
<organism evidence="2 3">
    <name type="scientific">Saxophila tyrrhenica</name>
    <dbReference type="NCBI Taxonomy" id="1690608"/>
    <lineage>
        <taxon>Eukaryota</taxon>
        <taxon>Fungi</taxon>
        <taxon>Dikarya</taxon>
        <taxon>Ascomycota</taxon>
        <taxon>Pezizomycotina</taxon>
        <taxon>Dothideomycetes</taxon>
        <taxon>Dothideomycetidae</taxon>
        <taxon>Mycosphaerellales</taxon>
        <taxon>Extremaceae</taxon>
        <taxon>Saxophila</taxon>
    </lineage>
</organism>
<evidence type="ECO:0000256" key="1">
    <source>
        <dbReference type="SAM" id="MobiDB-lite"/>
    </source>
</evidence>
<protein>
    <submittedName>
        <fullName evidence="2">Uncharacterized protein</fullName>
    </submittedName>
</protein>
<feature type="compositionally biased region" description="Basic and acidic residues" evidence="1">
    <location>
        <begin position="31"/>
        <end position="45"/>
    </location>
</feature>
<name>A0AAV9PL25_9PEZI</name>
<comment type="caution">
    <text evidence="2">The sequence shown here is derived from an EMBL/GenBank/DDBJ whole genome shotgun (WGS) entry which is preliminary data.</text>
</comment>
<dbReference type="Proteomes" id="UP001337655">
    <property type="component" value="Unassembled WGS sequence"/>
</dbReference>
<dbReference type="GeneID" id="89923122"/>
<sequence length="278" mass="30700">MAPPTFSKTARRRLLSVSAPPSPRPLTDPPPELKKIRNGRVEKRQKPPSKPTKAGLTEITTIASPAPTKSFQALLDLASSASATTPYEKFFPRESTRVTTTAAASPAPYKSLEDVVDFANLTITTVSLEKFFTRSSTQQTGLLRIVEDAYVKTFDLWLSSFGSATKVIAPTMRPGFHVEKVFGVTWGFDVGKHDELFVQNEHAFHADSMSKLAAHLANLAGHIDDYCFTLGGFLFARKYPGTWAEWVKEGRVHFTFADDVAVFGRRIAEREGAMVCKD</sequence>
<evidence type="ECO:0000313" key="2">
    <source>
        <dbReference type="EMBL" id="KAK5174693.1"/>
    </source>
</evidence>
<feature type="compositionally biased region" description="Pro residues" evidence="1">
    <location>
        <begin position="20"/>
        <end position="30"/>
    </location>
</feature>
<dbReference type="RefSeq" id="XP_064663362.1">
    <property type="nucleotide sequence ID" value="XM_064799035.1"/>
</dbReference>
<keyword evidence="3" id="KW-1185">Reference proteome</keyword>
<feature type="region of interest" description="Disordered" evidence="1">
    <location>
        <begin position="1"/>
        <end position="58"/>
    </location>
</feature>
<dbReference type="EMBL" id="JAVRRT010000002">
    <property type="protein sequence ID" value="KAK5174693.1"/>
    <property type="molecule type" value="Genomic_DNA"/>
</dbReference>
<reference evidence="2 3" key="1">
    <citation type="submission" date="2023-08" db="EMBL/GenBank/DDBJ databases">
        <title>Black Yeasts Isolated from many extreme environments.</title>
        <authorList>
            <person name="Coleine C."/>
            <person name="Stajich J.E."/>
            <person name="Selbmann L."/>
        </authorList>
    </citation>
    <scope>NUCLEOTIDE SEQUENCE [LARGE SCALE GENOMIC DNA]</scope>
    <source>
        <strain evidence="2 3">CCFEE 5935</strain>
    </source>
</reference>
<dbReference type="AlphaFoldDB" id="A0AAV9PL25"/>
<evidence type="ECO:0000313" key="3">
    <source>
        <dbReference type="Proteomes" id="UP001337655"/>
    </source>
</evidence>
<accession>A0AAV9PL25</accession>